<dbReference type="GO" id="GO:0005524">
    <property type="term" value="F:ATP binding"/>
    <property type="evidence" value="ECO:0007669"/>
    <property type="project" value="UniProtKB-KW"/>
</dbReference>
<evidence type="ECO:0000256" key="9">
    <source>
        <dbReference type="ARBA" id="ARBA00023204"/>
    </source>
</evidence>
<dbReference type="InterPro" id="IPR027417">
    <property type="entry name" value="P-loop_NTPase"/>
</dbReference>
<evidence type="ECO:0000256" key="3">
    <source>
        <dbReference type="ARBA" id="ARBA00022763"/>
    </source>
</evidence>
<dbReference type="Proteomes" id="UP000178187">
    <property type="component" value="Unassembled WGS sequence"/>
</dbReference>
<name>A0A1G1KR36_9BACT</name>
<evidence type="ECO:0000256" key="5">
    <source>
        <dbReference type="ARBA" id="ARBA00022806"/>
    </source>
</evidence>
<dbReference type="Pfam" id="PF12705">
    <property type="entry name" value="PDDEXK_1"/>
    <property type="match status" value="1"/>
</dbReference>
<evidence type="ECO:0000256" key="6">
    <source>
        <dbReference type="ARBA" id="ARBA00022839"/>
    </source>
</evidence>
<dbReference type="InterPro" id="IPR049035">
    <property type="entry name" value="ADDB_N"/>
</dbReference>
<keyword evidence="9" id="KW-0234">DNA repair</keyword>
<dbReference type="PANTHER" id="PTHR30591:SF1">
    <property type="entry name" value="RECBCD ENZYME SUBUNIT RECC"/>
    <property type="match status" value="1"/>
</dbReference>
<dbReference type="GO" id="GO:0004527">
    <property type="term" value="F:exonuclease activity"/>
    <property type="evidence" value="ECO:0007669"/>
    <property type="project" value="UniProtKB-KW"/>
</dbReference>
<evidence type="ECO:0000256" key="4">
    <source>
        <dbReference type="ARBA" id="ARBA00022801"/>
    </source>
</evidence>
<keyword evidence="1" id="KW-0540">Nuclease</keyword>
<evidence type="ECO:0000259" key="10">
    <source>
        <dbReference type="Pfam" id="PF12705"/>
    </source>
</evidence>
<dbReference type="EMBL" id="MHFR01000066">
    <property type="protein sequence ID" value="OGW95315.1"/>
    <property type="molecule type" value="Genomic_DNA"/>
</dbReference>
<gene>
    <name evidence="12" type="ORF">A3G33_03055</name>
</gene>
<keyword evidence="8" id="KW-0238">DNA-binding</keyword>
<proteinExistence type="predicted"/>
<evidence type="ECO:0000256" key="7">
    <source>
        <dbReference type="ARBA" id="ARBA00022840"/>
    </source>
</evidence>
<dbReference type="InterPro" id="IPR011604">
    <property type="entry name" value="PDDEXK-like_dom_sf"/>
</dbReference>
<dbReference type="SUPFAM" id="SSF52540">
    <property type="entry name" value="P-loop containing nucleoside triphosphate hydrolases"/>
    <property type="match status" value="2"/>
</dbReference>
<evidence type="ECO:0000313" key="12">
    <source>
        <dbReference type="EMBL" id="OGW95315.1"/>
    </source>
</evidence>
<dbReference type="GO" id="GO:0004386">
    <property type="term" value="F:helicase activity"/>
    <property type="evidence" value="ECO:0007669"/>
    <property type="project" value="UniProtKB-KW"/>
</dbReference>
<keyword evidence="5" id="KW-0347">Helicase</keyword>
<keyword evidence="3" id="KW-0227">DNA damage</keyword>
<dbReference type="PANTHER" id="PTHR30591">
    <property type="entry name" value="RECBCD ENZYME SUBUNIT RECC"/>
    <property type="match status" value="1"/>
</dbReference>
<accession>A0A1G1KR36</accession>
<evidence type="ECO:0000313" key="13">
    <source>
        <dbReference type="Proteomes" id="UP000178187"/>
    </source>
</evidence>
<evidence type="ECO:0000256" key="2">
    <source>
        <dbReference type="ARBA" id="ARBA00022741"/>
    </source>
</evidence>
<evidence type="ECO:0000256" key="1">
    <source>
        <dbReference type="ARBA" id="ARBA00022722"/>
    </source>
</evidence>
<reference evidence="12 13" key="1">
    <citation type="journal article" date="2016" name="Nat. Commun.">
        <title>Thousands of microbial genomes shed light on interconnected biogeochemical processes in an aquifer system.</title>
        <authorList>
            <person name="Anantharaman K."/>
            <person name="Brown C.T."/>
            <person name="Hug L.A."/>
            <person name="Sharon I."/>
            <person name="Castelle C.J."/>
            <person name="Probst A.J."/>
            <person name="Thomas B.C."/>
            <person name="Singh A."/>
            <person name="Wilkins M.J."/>
            <person name="Karaoz U."/>
            <person name="Brodie E.L."/>
            <person name="Williams K.H."/>
            <person name="Hubbard S.S."/>
            <person name="Banfield J.F."/>
        </authorList>
    </citation>
    <scope>NUCLEOTIDE SEQUENCE [LARGE SCALE GENOMIC DNA]</scope>
</reference>
<dbReference type="Gene3D" id="3.40.50.300">
    <property type="entry name" value="P-loop containing nucleotide triphosphate hydrolases"/>
    <property type="match status" value="3"/>
</dbReference>
<dbReference type="GO" id="GO:0006310">
    <property type="term" value="P:DNA recombination"/>
    <property type="evidence" value="ECO:0007669"/>
    <property type="project" value="TreeGrafter"/>
</dbReference>
<evidence type="ECO:0000256" key="8">
    <source>
        <dbReference type="ARBA" id="ARBA00023125"/>
    </source>
</evidence>
<evidence type="ECO:0000259" key="11">
    <source>
        <dbReference type="Pfam" id="PF21445"/>
    </source>
</evidence>
<dbReference type="GO" id="GO:0006281">
    <property type="term" value="P:DNA repair"/>
    <property type="evidence" value="ECO:0007669"/>
    <property type="project" value="UniProtKB-KW"/>
</dbReference>
<dbReference type="GO" id="GO:0003677">
    <property type="term" value="F:DNA binding"/>
    <property type="evidence" value="ECO:0007669"/>
    <property type="project" value="UniProtKB-KW"/>
</dbReference>
<keyword evidence="6" id="KW-0269">Exonuclease</keyword>
<organism evidence="12 13">
    <name type="scientific">Candidatus Danuiimicrobium aquiferis</name>
    <dbReference type="NCBI Taxonomy" id="1801832"/>
    <lineage>
        <taxon>Bacteria</taxon>
        <taxon>Pseudomonadati</taxon>
        <taxon>Candidatus Omnitrophota</taxon>
        <taxon>Candidatus Danuiimicrobium</taxon>
    </lineage>
</organism>
<feature type="domain" description="ATP-dependent helicase/deoxyribonuclease subunit B N-terminal" evidence="11">
    <location>
        <begin position="76"/>
        <end position="293"/>
    </location>
</feature>
<dbReference type="Gene3D" id="3.90.320.10">
    <property type="match status" value="1"/>
</dbReference>
<feature type="domain" description="PD-(D/E)XK endonuclease-like" evidence="10">
    <location>
        <begin position="837"/>
        <end position="1114"/>
    </location>
</feature>
<keyword evidence="7" id="KW-0067">ATP-binding</keyword>
<dbReference type="InterPro" id="IPR038726">
    <property type="entry name" value="PDDEXK_AddAB-type"/>
</dbReference>
<keyword evidence="4" id="KW-0378">Hydrolase</keyword>
<comment type="caution">
    <text evidence="12">The sequence shown here is derived from an EMBL/GenBank/DDBJ whole genome shotgun (WGS) entry which is preliminary data.</text>
</comment>
<dbReference type="Pfam" id="PF21445">
    <property type="entry name" value="ADDB_N"/>
    <property type="match status" value="1"/>
</dbReference>
<keyword evidence="2" id="KW-0547">Nucleotide-binding</keyword>
<sequence>MTHQSKLILLIGPAGSGKTQVCTQAFETAIRYRFQKCQVQPQTISEPGTFGNGTGLLLADDLFFLLPTAEHRSRVLDLVLRGGLPGFFHSRITTFDRMLAESLKVSGIEFASEVTRRLILREVCAHLPFQYFGDAANTKGFLDLVSEFIAELKEFLITPERFKQYAGRLAQKFPEFKLKYEDLVLIDEAYEKELQARGLVDRRDSLRILDEGIKRGEFHRPQISKVWIDGFSDFSELQLAFIGFLARHSDEVTVTLTIDQDSSRRPALFQTVRETCLALQDMGFETQFAGNQNHRAKTEALGYLERELFVDGQANTEFLSFPRKRESIVRGSPLKTCGDDNQNETCQSSIQIFEATGLSGEIEMITREIKRLSKLHGYHYSDMAVILRNAGPYLSVIQSVFRKFQIPVEIHERLRLLTTPVARTVISILQVFLAGWNRKDLLNFLKSSYVRKGSDDIPALELVALQKGIFKDREFWLKTFPEYKILNDIARFEDEYWKIKTAQGFSAWLKTLMNHFGLLEFPDSADEKTKIDRESVRRIMLLLEELKGKHLKTFLNSTNVIPASFWRESKDDGSPPKACGDDAMALGASQENTQAPRPLAGKAGNDIARFLVEEFLTLTEVDLFSVHSRDKNKVQLYNVSLARQKEYKVVFLAGLLEKQFPLQVKEDPVLSDRERRAIVEHVKQGKNQPVLRERLPRQAFERYLFYLGVTRASEYLILSYPRFDLEGKEALPSFYVEEVRRMFGDQLPVKKQHVTQVLPDWQDIATPEEAEQFVIHEFWSLPAEKRDPTRKRITYALYNRLIQFPGFQVLLEQMFKSVEGKITDPKIVPYFLPPKGHWSPTTLEEYAECPYRFFSHRLLALESQEEGIDIRRRGTILHDVLEKFFAWRRDLKDGVVGIDEAKNYCMKMFDELWDKEPLSGDRFYKIELERKNMQEMIKDLLDVEIVKKKPPIEGLVPRHFEYQFKDFPLPGTKPPVLLNGKIDRIDVDASGKFALVIDYKTGKPFSMGALENGTALQLPFYILAIRERLKLEPLGGHLYLLRESASKGFHHEKNLERAGVKTQKRNKLSEAEFEELLHRAVRFAERYVAEIEASRIPVMPRECVPYCPYSTVCRVEKWRLEHIYREIEKQDEKKNVKAT</sequence>
<protein>
    <submittedName>
        <fullName evidence="12">Uncharacterized protein</fullName>
    </submittedName>
</protein>
<dbReference type="AlphaFoldDB" id="A0A1G1KR36"/>